<dbReference type="Proteomes" id="UP001174694">
    <property type="component" value="Unassembled WGS sequence"/>
</dbReference>
<name>A0AA38RCH1_9PEZI</name>
<comment type="caution">
    <text evidence="1">The sequence shown here is derived from an EMBL/GenBank/DDBJ whole genome shotgun (WGS) entry which is preliminary data.</text>
</comment>
<protein>
    <submittedName>
        <fullName evidence="1">Uncharacterized protein</fullName>
    </submittedName>
</protein>
<keyword evidence="2" id="KW-1185">Reference proteome</keyword>
<sequence>MHDFWVTHGVSEFSSVISDAVKSIFEVVQDMHNVDDWCIIWLKCDYPWNSGLDKVGVESLMGEVMVVWDTLQGELLDEEVQAWLRSMSLHLQVIQNLEADGSKRTFGVAEDIAKEADTAGEQYETDTDTKTVQELCIRTMAQYHRGLCTMAESAAYLCYGGSRQYVRRPTVIGEEQWDLRQKITMDDLRRLETWNTEAGRWAEVEAAKVKWVTGMWLISYLESKQ</sequence>
<organism evidence="1 2">
    <name type="scientific">Pleurostoma richardsiae</name>
    <dbReference type="NCBI Taxonomy" id="41990"/>
    <lineage>
        <taxon>Eukaryota</taxon>
        <taxon>Fungi</taxon>
        <taxon>Dikarya</taxon>
        <taxon>Ascomycota</taxon>
        <taxon>Pezizomycotina</taxon>
        <taxon>Sordariomycetes</taxon>
        <taxon>Sordariomycetidae</taxon>
        <taxon>Calosphaeriales</taxon>
        <taxon>Pleurostomataceae</taxon>
        <taxon>Pleurostoma</taxon>
    </lineage>
</organism>
<evidence type="ECO:0000313" key="2">
    <source>
        <dbReference type="Proteomes" id="UP001174694"/>
    </source>
</evidence>
<accession>A0AA38RCH1</accession>
<dbReference type="EMBL" id="JANBVO010000019">
    <property type="protein sequence ID" value="KAJ9143393.1"/>
    <property type="molecule type" value="Genomic_DNA"/>
</dbReference>
<evidence type="ECO:0000313" key="1">
    <source>
        <dbReference type="EMBL" id="KAJ9143393.1"/>
    </source>
</evidence>
<gene>
    <name evidence="1" type="ORF">NKR23_g6469</name>
</gene>
<dbReference type="AlphaFoldDB" id="A0AA38RCH1"/>
<proteinExistence type="predicted"/>
<reference evidence="1" key="1">
    <citation type="submission" date="2022-07" db="EMBL/GenBank/DDBJ databases">
        <title>Fungi with potential for degradation of polypropylene.</title>
        <authorList>
            <person name="Gostincar C."/>
        </authorList>
    </citation>
    <scope>NUCLEOTIDE SEQUENCE</scope>
    <source>
        <strain evidence="1">EXF-13308</strain>
    </source>
</reference>